<evidence type="ECO:0000313" key="13">
    <source>
        <dbReference type="Proteomes" id="UP000515163"/>
    </source>
</evidence>
<dbReference type="InterPro" id="IPR003593">
    <property type="entry name" value="AAA+_ATPase"/>
</dbReference>
<gene>
    <name evidence="14" type="primary">LOC116306118</name>
</gene>
<dbReference type="FunFam" id="3.40.50.300:FF:000403">
    <property type="entry name" value="ATP-binding cassette sub-family B member 8, mitochondrial"/>
    <property type="match status" value="1"/>
</dbReference>
<dbReference type="GO" id="GO:0016887">
    <property type="term" value="F:ATP hydrolysis activity"/>
    <property type="evidence" value="ECO:0007669"/>
    <property type="project" value="InterPro"/>
</dbReference>
<protein>
    <submittedName>
        <fullName evidence="14">ATP-binding cassette sub-family B member 9-like</fullName>
    </submittedName>
</protein>
<dbReference type="PROSITE" id="PS00211">
    <property type="entry name" value="ABC_TRANSPORTER_1"/>
    <property type="match status" value="1"/>
</dbReference>
<dbReference type="Gene3D" id="1.20.1560.10">
    <property type="entry name" value="ABC transporter type 1, transmembrane domain"/>
    <property type="match status" value="1"/>
</dbReference>
<evidence type="ECO:0000256" key="3">
    <source>
        <dbReference type="ARBA" id="ARBA00022692"/>
    </source>
</evidence>
<keyword evidence="7 10" id="KW-1133">Transmembrane helix</keyword>
<dbReference type="Proteomes" id="UP000515163">
    <property type="component" value="Unplaced"/>
</dbReference>
<feature type="compositionally biased region" description="Low complexity" evidence="9">
    <location>
        <begin position="788"/>
        <end position="810"/>
    </location>
</feature>
<feature type="transmembrane region" description="Helical" evidence="10">
    <location>
        <begin position="428"/>
        <end position="452"/>
    </location>
</feature>
<feature type="compositionally biased region" description="Basic and acidic residues" evidence="9">
    <location>
        <begin position="811"/>
        <end position="821"/>
    </location>
</feature>
<dbReference type="GO" id="GO:0015421">
    <property type="term" value="F:ABC-type oligopeptide transporter activity"/>
    <property type="evidence" value="ECO:0007669"/>
    <property type="project" value="TreeGrafter"/>
</dbReference>
<name>A0A6P8IXC0_ACTTE</name>
<dbReference type="SMART" id="SM00382">
    <property type="entry name" value="AAA"/>
    <property type="match status" value="1"/>
</dbReference>
<keyword evidence="8 10" id="KW-0472">Membrane</keyword>
<dbReference type="PROSITE" id="PS50893">
    <property type="entry name" value="ABC_TRANSPORTER_2"/>
    <property type="match status" value="1"/>
</dbReference>
<evidence type="ECO:0000256" key="2">
    <source>
        <dbReference type="ARBA" id="ARBA00022448"/>
    </source>
</evidence>
<comment type="subcellular location">
    <subcellularLocation>
        <location evidence="1">Mitochondrion inner membrane</location>
        <topology evidence="1">Multi-pass membrane protein</topology>
    </subcellularLocation>
</comment>
<feature type="transmembrane region" description="Helical" evidence="10">
    <location>
        <begin position="250"/>
        <end position="275"/>
    </location>
</feature>
<reference evidence="14" key="1">
    <citation type="submission" date="2025-08" db="UniProtKB">
        <authorList>
            <consortium name="RefSeq"/>
        </authorList>
    </citation>
    <scope>IDENTIFICATION</scope>
    <source>
        <tissue evidence="14">Tentacle</tissue>
    </source>
</reference>
<dbReference type="GO" id="GO:0005524">
    <property type="term" value="F:ATP binding"/>
    <property type="evidence" value="ECO:0007669"/>
    <property type="project" value="UniProtKB-KW"/>
</dbReference>
<dbReference type="InterPro" id="IPR027417">
    <property type="entry name" value="P-loop_NTPase"/>
</dbReference>
<keyword evidence="5" id="KW-0067">ATP-binding</keyword>
<dbReference type="PANTHER" id="PTHR43394">
    <property type="entry name" value="ATP-DEPENDENT PERMEASE MDL1, MITOCHONDRIAL"/>
    <property type="match status" value="1"/>
</dbReference>
<evidence type="ECO:0000256" key="1">
    <source>
        <dbReference type="ARBA" id="ARBA00004448"/>
    </source>
</evidence>
<evidence type="ECO:0000256" key="4">
    <source>
        <dbReference type="ARBA" id="ARBA00022741"/>
    </source>
</evidence>
<dbReference type="InterPro" id="IPR011527">
    <property type="entry name" value="ABC1_TM_dom"/>
</dbReference>
<dbReference type="SUPFAM" id="SSF52540">
    <property type="entry name" value="P-loop containing nucleoside triphosphate hydrolases"/>
    <property type="match status" value="1"/>
</dbReference>
<dbReference type="GO" id="GO:0005765">
    <property type="term" value="C:lysosomal membrane"/>
    <property type="evidence" value="ECO:0007669"/>
    <property type="project" value="InterPro"/>
</dbReference>
<dbReference type="InterPro" id="IPR030254">
    <property type="entry name" value="ABCB9_6-TMD"/>
</dbReference>
<evidence type="ECO:0000256" key="6">
    <source>
        <dbReference type="ARBA" id="ARBA00022927"/>
    </source>
</evidence>
<dbReference type="FunFam" id="1.20.1560.10:FF:000031">
    <property type="entry name" value="ATP-binding cassette sub-family B member 9"/>
    <property type="match status" value="1"/>
</dbReference>
<dbReference type="GO" id="GO:0005743">
    <property type="term" value="C:mitochondrial inner membrane"/>
    <property type="evidence" value="ECO:0007669"/>
    <property type="project" value="UniProtKB-SubCell"/>
</dbReference>
<feature type="transmembrane region" description="Helical" evidence="10">
    <location>
        <begin position="324"/>
        <end position="344"/>
    </location>
</feature>
<dbReference type="CDD" id="cd18784">
    <property type="entry name" value="ABC_6TM_ABCB9_like"/>
    <property type="match status" value="1"/>
</dbReference>
<keyword evidence="6" id="KW-0653">Protein transport</keyword>
<dbReference type="PIRSF" id="PIRSF002773">
    <property type="entry name" value="ABC_prm/ATPase_B"/>
    <property type="match status" value="1"/>
</dbReference>
<dbReference type="GO" id="GO:0015031">
    <property type="term" value="P:protein transport"/>
    <property type="evidence" value="ECO:0007669"/>
    <property type="project" value="UniProtKB-KW"/>
</dbReference>
<keyword evidence="4" id="KW-0547">Nucleotide-binding</keyword>
<feature type="transmembrane region" description="Helical" evidence="10">
    <location>
        <begin position="207"/>
        <end position="230"/>
    </location>
</feature>
<feature type="transmembrane region" description="Helical" evidence="10">
    <location>
        <begin position="88"/>
        <end position="106"/>
    </location>
</feature>
<feature type="transmembrane region" description="Helical" evidence="10">
    <location>
        <begin position="350"/>
        <end position="368"/>
    </location>
</feature>
<dbReference type="InterPro" id="IPR003439">
    <property type="entry name" value="ABC_transporter-like_ATP-bd"/>
</dbReference>
<evidence type="ECO:0000256" key="9">
    <source>
        <dbReference type="SAM" id="MobiDB-lite"/>
    </source>
</evidence>
<evidence type="ECO:0000256" key="10">
    <source>
        <dbReference type="SAM" id="Phobius"/>
    </source>
</evidence>
<dbReference type="RefSeq" id="XP_031572026.1">
    <property type="nucleotide sequence ID" value="XM_031716166.1"/>
</dbReference>
<feature type="transmembrane region" description="Helical" evidence="10">
    <location>
        <begin position="53"/>
        <end position="72"/>
    </location>
</feature>
<dbReference type="Pfam" id="PF00005">
    <property type="entry name" value="ABC_tran"/>
    <property type="match status" value="1"/>
</dbReference>
<evidence type="ECO:0000256" key="7">
    <source>
        <dbReference type="ARBA" id="ARBA00022989"/>
    </source>
</evidence>
<proteinExistence type="predicted"/>
<keyword evidence="2" id="KW-0813">Transport</keyword>
<dbReference type="InterPro" id="IPR039421">
    <property type="entry name" value="Type_1_exporter"/>
</dbReference>
<dbReference type="AlphaFoldDB" id="A0A6P8IXC0"/>
<dbReference type="CDD" id="cd03249">
    <property type="entry name" value="ABC_MTABC3_MDL1_MDL2"/>
    <property type="match status" value="1"/>
</dbReference>
<dbReference type="PROSITE" id="PS50929">
    <property type="entry name" value="ABC_TM1F"/>
    <property type="match status" value="1"/>
</dbReference>
<keyword evidence="13" id="KW-1185">Reference proteome</keyword>
<evidence type="ECO:0000259" key="12">
    <source>
        <dbReference type="PROSITE" id="PS50929"/>
    </source>
</evidence>
<feature type="domain" description="ABC transmembrane type-1" evidence="12">
    <location>
        <begin position="211"/>
        <end position="493"/>
    </location>
</feature>
<feature type="domain" description="ABC transporter" evidence="11">
    <location>
        <begin position="526"/>
        <end position="764"/>
    </location>
</feature>
<dbReference type="PANTHER" id="PTHR43394:SF19">
    <property type="entry name" value="ABC TRANSPORTER B FAMILY"/>
    <property type="match status" value="1"/>
</dbReference>
<dbReference type="Gene3D" id="3.40.50.300">
    <property type="entry name" value="P-loop containing nucleotide triphosphate hydrolases"/>
    <property type="match status" value="1"/>
</dbReference>
<evidence type="ECO:0000256" key="5">
    <source>
        <dbReference type="ARBA" id="ARBA00022840"/>
    </source>
</evidence>
<dbReference type="Pfam" id="PF00664">
    <property type="entry name" value="ABC_membrane"/>
    <property type="match status" value="1"/>
</dbReference>
<feature type="transmembrane region" description="Helical" evidence="10">
    <location>
        <begin position="118"/>
        <end position="141"/>
    </location>
</feature>
<feature type="transmembrane region" description="Helical" evidence="10">
    <location>
        <begin position="12"/>
        <end position="33"/>
    </location>
</feature>
<dbReference type="SUPFAM" id="SSF90123">
    <property type="entry name" value="ABC transporter transmembrane region"/>
    <property type="match status" value="1"/>
</dbReference>
<evidence type="ECO:0000313" key="14">
    <source>
        <dbReference type="RefSeq" id="XP_031572026.1"/>
    </source>
</evidence>
<feature type="region of interest" description="Disordered" evidence="9">
    <location>
        <begin position="784"/>
        <end position="821"/>
    </location>
</feature>
<dbReference type="GeneID" id="116306118"/>
<keyword evidence="3 10" id="KW-0812">Transmembrane</keyword>
<dbReference type="InterPro" id="IPR036640">
    <property type="entry name" value="ABC1_TM_sf"/>
</dbReference>
<evidence type="ECO:0000256" key="8">
    <source>
        <dbReference type="ARBA" id="ARBA00023136"/>
    </source>
</evidence>
<dbReference type="FunCoup" id="A0A6P8IXC0">
    <property type="interactions" value="377"/>
</dbReference>
<dbReference type="KEGG" id="aten:116306118"/>
<accession>A0A6P8IXC0</accession>
<dbReference type="InParanoid" id="A0A6P8IXC0"/>
<evidence type="ECO:0000259" key="11">
    <source>
        <dbReference type="PROSITE" id="PS50893"/>
    </source>
</evidence>
<dbReference type="OrthoDB" id="6500128at2759"/>
<organism evidence="13 14">
    <name type="scientific">Actinia tenebrosa</name>
    <name type="common">Australian red waratah sea anemone</name>
    <dbReference type="NCBI Taxonomy" id="6105"/>
    <lineage>
        <taxon>Eukaryota</taxon>
        <taxon>Metazoa</taxon>
        <taxon>Cnidaria</taxon>
        <taxon>Anthozoa</taxon>
        <taxon>Hexacorallia</taxon>
        <taxon>Actiniaria</taxon>
        <taxon>Actiniidae</taxon>
        <taxon>Actinia</taxon>
    </lineage>
</organism>
<sequence length="821" mass="90442">MSSSTRRTKIKIALVLVFTAIDLFVSTVFLIHWDDFSQLSSNNYKFCTSAFDLWVIALSRCVIILGAVVGFLRNKRDAIPRIASSVKPMGYFQGAIVIFLVVKFLMSTECHLEKTSKIWLWGFSAWNCVCSVLLVLCCYELSKIEVPTSIRSSLSTDKEISDVLEREKLLGDEDTNSDDENSEQRKKSSVKAKVSMSSIFAYSKPDILYLLLAFFFLLTACAAQIFIPYYTGKVIDGIAIKRDRKMFEQAILIMSLIALVEAIAAGLRGGIFSFVCARFNIRINNTLFGSILKQEIGFFDKSSTGEIVSRLTSDTTKISDQITLNLNVFLRSLVKGVGVCIFMFKLSWKLAIVTLIGLPIIALVSDIYGEYYRKLSAAVQDSVAEANEVVAEVVSSMKTVRSFANEDGELNRYKEKNSKVFRLKVKEAICFGGYSWCTEILILAMEVIILFYGGHLVLSGELTGGNLVSFILYQLELSFCLEEVGDVYTGFMEALGAAQKVFKLIKREPKILNNGSVVPLHSSGEIEFKNVTFSYPTRPEVKVLNDVSFTVKAGQVVALVGSSGGGKSTTINLLQHFYEPQSGEVLIDSIPVQHLDHKYLHKAVSLVGQEPVLFSCSIKENIAYGIENLSKDTEAIEDASRLANAHDFISTMPKGYETEAGEKGLQLSGGQKQRIAIARSLIRKPQILLLDEATSALDAESEHLVQDAIYNNLKGHTVMIIAHRLSTIEKADKIIVIDNGQVVEYGTHVELMAIDGTFSKLVQRQLLGSSELKSLASNGETSALRQTSSSIGQVSSLSSSFSSASGSPRGSPERSRPAHKL</sequence>
<dbReference type="GO" id="GO:0015440">
    <property type="term" value="F:ABC-type peptide transporter activity"/>
    <property type="evidence" value="ECO:0007669"/>
    <property type="project" value="InterPro"/>
</dbReference>
<dbReference type="InterPro" id="IPR017871">
    <property type="entry name" value="ABC_transporter-like_CS"/>
</dbReference>